<comment type="caution">
    <text evidence="3">The sequence shown here is derived from an EMBL/GenBank/DDBJ whole genome shotgun (WGS) entry which is preliminary data.</text>
</comment>
<dbReference type="InterPro" id="IPR013495">
    <property type="entry name" value="CHP02679"/>
</dbReference>
<reference evidence="4" key="1">
    <citation type="journal article" date="2019" name="Int. J. Syst. Evol. Microbiol.">
        <title>The Global Catalogue of Microorganisms (GCM) 10K type strain sequencing project: providing services to taxonomists for standard genome sequencing and annotation.</title>
        <authorList>
            <consortium name="The Broad Institute Genomics Platform"/>
            <consortium name="The Broad Institute Genome Sequencing Center for Infectious Disease"/>
            <person name="Wu L."/>
            <person name="Ma J."/>
        </authorList>
    </citation>
    <scope>NUCLEOTIDE SEQUENCE [LARGE SCALE GENOMIC DNA]</scope>
    <source>
        <strain evidence="4">JCM 17137</strain>
    </source>
</reference>
<evidence type="ECO:0000259" key="2">
    <source>
        <dbReference type="Pfam" id="PF11796"/>
    </source>
</evidence>
<dbReference type="InterPro" id="IPR024465">
    <property type="entry name" value="DUF2399"/>
</dbReference>
<feature type="domain" description="Conserved hypothetical protein CHP02679 N terminus" evidence="2">
    <location>
        <begin position="32"/>
        <end position="241"/>
    </location>
</feature>
<dbReference type="Pfam" id="PF11796">
    <property type="entry name" value="DUF3323"/>
    <property type="match status" value="1"/>
</dbReference>
<accession>A0ABP7G9A7</accession>
<evidence type="ECO:0008006" key="5">
    <source>
        <dbReference type="Google" id="ProtNLM"/>
    </source>
</evidence>
<dbReference type="NCBIfam" id="TIGR02679">
    <property type="entry name" value="TIGR02679 family protein"/>
    <property type="match status" value="1"/>
</dbReference>
<dbReference type="Pfam" id="PF09664">
    <property type="entry name" value="DUF2399"/>
    <property type="match status" value="1"/>
</dbReference>
<organism evidence="3 4">
    <name type="scientific">Salinactinospora qingdaonensis</name>
    <dbReference type="NCBI Taxonomy" id="702744"/>
    <lineage>
        <taxon>Bacteria</taxon>
        <taxon>Bacillati</taxon>
        <taxon>Actinomycetota</taxon>
        <taxon>Actinomycetes</taxon>
        <taxon>Streptosporangiales</taxon>
        <taxon>Nocardiopsidaceae</taxon>
        <taxon>Salinactinospora</taxon>
    </lineage>
</organism>
<evidence type="ECO:0000313" key="3">
    <source>
        <dbReference type="EMBL" id="GAA3757188.1"/>
    </source>
</evidence>
<dbReference type="RefSeq" id="WP_344974513.1">
    <property type="nucleotide sequence ID" value="NZ_BAABDD010000024.1"/>
</dbReference>
<dbReference type="EMBL" id="BAABDD010000024">
    <property type="protein sequence ID" value="GAA3757188.1"/>
    <property type="molecule type" value="Genomic_DNA"/>
</dbReference>
<protein>
    <recommendedName>
        <fullName evidence="5">TIGR02679 family protein</fullName>
    </recommendedName>
</protein>
<proteinExistence type="predicted"/>
<evidence type="ECO:0000313" key="4">
    <source>
        <dbReference type="Proteomes" id="UP001500908"/>
    </source>
</evidence>
<keyword evidence="4" id="KW-1185">Reference proteome</keyword>
<name>A0ABP7G9A7_9ACTN</name>
<sequence>MTSDAVARFRRAPYKRLLNAARRSLERTGGDLTGSVGVTKPDEEERNAIIGITGRYRAPDVKRATVALQELDTAVRGSCGLSLIALLEEIGPPLANRPERAAREAKARRQSLEAAYTSPLHESAGWYRDWLAGLDRDGTVTRLLRRGDGALIARAVAVLEFLQSRPADRAPIMLPALAAEVTHDTKALNDDTPLAGLVVRALALHAGVPRPGNAQELRELWDRFDVVVDDLASRVLVLNLAADGAGLGEWLTSAARTATPFYVTLHQLLTLPITLGHPMVRVCENPAILRRAAEELSAACPPLVCTEGRPSTAFRRLAHAVTAGGGRLRYHGDFDWPGIAIATDLIDRHGAEPWRMSAADYLAGLGAGEQQVALTGTALPTPWDRGLSAAMQQHGRAVYEEAVGGSLIDDLGG</sequence>
<dbReference type="Proteomes" id="UP001500908">
    <property type="component" value="Unassembled WGS sequence"/>
</dbReference>
<feature type="domain" description="DUF2399" evidence="1">
    <location>
        <begin position="264"/>
        <end position="411"/>
    </location>
</feature>
<dbReference type="InterPro" id="IPR024466">
    <property type="entry name" value="CHP02679_N"/>
</dbReference>
<gene>
    <name evidence="3" type="ORF">GCM10022402_39390</name>
</gene>
<evidence type="ECO:0000259" key="1">
    <source>
        <dbReference type="Pfam" id="PF09664"/>
    </source>
</evidence>